<comment type="caution">
    <text evidence="2">The sequence shown here is derived from an EMBL/GenBank/DDBJ whole genome shotgun (WGS) entry which is preliminary data.</text>
</comment>
<accession>A0ABW2LRK1</accession>
<name>A0ABW2LRK1_9PSEU</name>
<dbReference type="RefSeq" id="WP_380672250.1">
    <property type="nucleotide sequence ID" value="NZ_JBHTCJ010000016.1"/>
</dbReference>
<evidence type="ECO:0000259" key="1">
    <source>
        <dbReference type="Pfam" id="PF04149"/>
    </source>
</evidence>
<sequence>MSDELIGWRKSSRSGSGHECVEVAPGRELVGVRDTKDREGGTLVFSRRQWEAFVQKLDD</sequence>
<dbReference type="InterPro" id="IPR007278">
    <property type="entry name" value="DUF397"/>
</dbReference>
<evidence type="ECO:0000313" key="3">
    <source>
        <dbReference type="Proteomes" id="UP001596504"/>
    </source>
</evidence>
<dbReference type="EMBL" id="JBHTCJ010000016">
    <property type="protein sequence ID" value="MFC7344454.1"/>
    <property type="molecule type" value="Genomic_DNA"/>
</dbReference>
<feature type="domain" description="DUF397" evidence="1">
    <location>
        <begin position="7"/>
        <end position="56"/>
    </location>
</feature>
<dbReference type="Pfam" id="PF04149">
    <property type="entry name" value="DUF397"/>
    <property type="match status" value="1"/>
</dbReference>
<protein>
    <submittedName>
        <fullName evidence="2">DUF397 domain-containing protein</fullName>
    </submittedName>
</protein>
<proteinExistence type="predicted"/>
<organism evidence="2 3">
    <name type="scientific">Saccharopolyspora griseoalba</name>
    <dbReference type="NCBI Taxonomy" id="1431848"/>
    <lineage>
        <taxon>Bacteria</taxon>
        <taxon>Bacillati</taxon>
        <taxon>Actinomycetota</taxon>
        <taxon>Actinomycetes</taxon>
        <taxon>Pseudonocardiales</taxon>
        <taxon>Pseudonocardiaceae</taxon>
        <taxon>Saccharopolyspora</taxon>
    </lineage>
</organism>
<dbReference type="Proteomes" id="UP001596504">
    <property type="component" value="Unassembled WGS sequence"/>
</dbReference>
<reference evidence="3" key="1">
    <citation type="journal article" date="2019" name="Int. J. Syst. Evol. Microbiol.">
        <title>The Global Catalogue of Microorganisms (GCM) 10K type strain sequencing project: providing services to taxonomists for standard genome sequencing and annotation.</title>
        <authorList>
            <consortium name="The Broad Institute Genomics Platform"/>
            <consortium name="The Broad Institute Genome Sequencing Center for Infectious Disease"/>
            <person name="Wu L."/>
            <person name="Ma J."/>
        </authorList>
    </citation>
    <scope>NUCLEOTIDE SEQUENCE [LARGE SCALE GENOMIC DNA]</scope>
    <source>
        <strain evidence="3">WLHS5</strain>
    </source>
</reference>
<keyword evidence="3" id="KW-1185">Reference proteome</keyword>
<gene>
    <name evidence="2" type="ORF">ACFQRI_23865</name>
</gene>
<evidence type="ECO:0000313" key="2">
    <source>
        <dbReference type="EMBL" id="MFC7344454.1"/>
    </source>
</evidence>